<reference evidence="2 3" key="1">
    <citation type="submission" date="2018-03" db="EMBL/GenBank/DDBJ databases">
        <title>Draft Genome Sequences of the Obligatory Marine Myxobacteria Enhygromyxa salina SWB007.</title>
        <authorList>
            <person name="Poehlein A."/>
            <person name="Moghaddam J.A."/>
            <person name="Harms H."/>
            <person name="Alanjari M."/>
            <person name="Koenig G.M."/>
            <person name="Daniel R."/>
            <person name="Schaeberle T.F."/>
        </authorList>
    </citation>
    <scope>NUCLEOTIDE SEQUENCE [LARGE SCALE GENOMIC DNA]</scope>
    <source>
        <strain evidence="2 3">SWB007</strain>
    </source>
</reference>
<accession>A0A2S9XQN4</accession>
<evidence type="ECO:0000256" key="1">
    <source>
        <dbReference type="SAM" id="MobiDB-lite"/>
    </source>
</evidence>
<comment type="caution">
    <text evidence="2">The sequence shown here is derived from an EMBL/GenBank/DDBJ whole genome shotgun (WGS) entry which is preliminary data.</text>
</comment>
<feature type="compositionally biased region" description="Polar residues" evidence="1">
    <location>
        <begin position="1"/>
        <end position="11"/>
    </location>
</feature>
<protein>
    <submittedName>
        <fullName evidence="2">Uncharacterized protein</fullName>
    </submittedName>
</protein>
<organism evidence="2 3">
    <name type="scientific">Enhygromyxa salina</name>
    <dbReference type="NCBI Taxonomy" id="215803"/>
    <lineage>
        <taxon>Bacteria</taxon>
        <taxon>Pseudomonadati</taxon>
        <taxon>Myxococcota</taxon>
        <taxon>Polyangia</taxon>
        <taxon>Nannocystales</taxon>
        <taxon>Nannocystaceae</taxon>
        <taxon>Enhygromyxa</taxon>
    </lineage>
</organism>
<gene>
    <name evidence="2" type="ORF">ENSA7_74860</name>
</gene>
<proteinExistence type="predicted"/>
<dbReference type="AlphaFoldDB" id="A0A2S9XQN4"/>
<dbReference type="EMBL" id="PVNL01000138">
    <property type="protein sequence ID" value="PRP95172.1"/>
    <property type="molecule type" value="Genomic_DNA"/>
</dbReference>
<sequence>MAPLTKQSGSMRQHPPRSSFMDKGRGLGLVAVVCTLAAGGCFDSDERLRSNEDTSSEAGETIAVYETDDEGSDDNWTAEETGPSETTCRDAIDCLVTCQAVLILNPQAEPDLECFLECDMGLSTEEAYLLIKLAECIGDQCTAQGACGAEDSSDQDCLICIAGNAQDPQPQGCIEEAAACD</sequence>
<name>A0A2S9XQN4_9BACT</name>
<dbReference type="Proteomes" id="UP000238823">
    <property type="component" value="Unassembled WGS sequence"/>
</dbReference>
<feature type="region of interest" description="Disordered" evidence="1">
    <location>
        <begin position="1"/>
        <end position="22"/>
    </location>
</feature>
<evidence type="ECO:0000313" key="3">
    <source>
        <dbReference type="Proteomes" id="UP000238823"/>
    </source>
</evidence>
<evidence type="ECO:0000313" key="2">
    <source>
        <dbReference type="EMBL" id="PRP95172.1"/>
    </source>
</evidence>